<evidence type="ECO:0000313" key="1">
    <source>
        <dbReference type="EMBL" id="WNF22701.1"/>
    </source>
</evidence>
<name>A0ABY9VIQ4_9BACI</name>
<reference evidence="1 2" key="1">
    <citation type="submission" date="2023-09" db="EMBL/GenBank/DDBJ databases">
        <title>Microbial mechanism of fulvic acid promoting antimony reduction mineralization in rice fields.</title>
        <authorList>
            <person name="Chen G."/>
            <person name="Lan J."/>
        </authorList>
    </citation>
    <scope>NUCLEOTIDE SEQUENCE [LARGE SCALE GENOMIC DNA]</scope>
    <source>
        <strain evidence="1 2">PS1</strain>
    </source>
</reference>
<dbReference type="Proteomes" id="UP001303324">
    <property type="component" value="Chromosome"/>
</dbReference>
<protein>
    <recommendedName>
        <fullName evidence="3">SMI1/KNR4 family protein</fullName>
    </recommendedName>
</protein>
<proteinExistence type="predicted"/>
<accession>A0ABY9VIQ4</accession>
<dbReference type="RefSeq" id="WP_311072803.1">
    <property type="nucleotide sequence ID" value="NZ_CP134494.1"/>
</dbReference>
<gene>
    <name evidence="1" type="ORF">RH061_21520</name>
</gene>
<keyword evidence="2" id="KW-1185">Reference proteome</keyword>
<sequence>MKPLLACTTEELALLVTFCGYPEVGKGIAESSMESVTPENWQSVMQATIHQLMLKQIWDYEREANNEAPISEEMETFIESYVESQWMIRCSHVPEQHILMIHKMDENTWLSHLIDRDIIHEFAYITSEELPSHIKEYYSFTNINFVDGMSFQLTEQDFDLLSDKSNLSKLEAYAYLSSEENEAFNEFINALGSKQWSLNNISLFNLPTLEADPMLTNIMFFLPSSKGIWVVEYSEDSERPVHIYLRSYEEWGAMLDEVGNIQL</sequence>
<dbReference type="EMBL" id="CP134494">
    <property type="protein sequence ID" value="WNF22701.1"/>
    <property type="molecule type" value="Genomic_DNA"/>
</dbReference>
<organism evidence="1 2">
    <name type="scientific">Mesobacillus jeotgali</name>
    <dbReference type="NCBI Taxonomy" id="129985"/>
    <lineage>
        <taxon>Bacteria</taxon>
        <taxon>Bacillati</taxon>
        <taxon>Bacillota</taxon>
        <taxon>Bacilli</taxon>
        <taxon>Bacillales</taxon>
        <taxon>Bacillaceae</taxon>
        <taxon>Mesobacillus</taxon>
    </lineage>
</organism>
<evidence type="ECO:0000313" key="2">
    <source>
        <dbReference type="Proteomes" id="UP001303324"/>
    </source>
</evidence>
<evidence type="ECO:0008006" key="3">
    <source>
        <dbReference type="Google" id="ProtNLM"/>
    </source>
</evidence>